<feature type="domain" description="Myo-inositol-1-phosphate synthase GAPDH-like" evidence="2">
    <location>
        <begin position="214"/>
        <end position="325"/>
    </location>
</feature>
<organism evidence="3 4">
    <name type="scientific">Desulfosarcina widdelii</name>
    <dbReference type="NCBI Taxonomy" id="947919"/>
    <lineage>
        <taxon>Bacteria</taxon>
        <taxon>Pseudomonadati</taxon>
        <taxon>Thermodesulfobacteriota</taxon>
        <taxon>Desulfobacteria</taxon>
        <taxon>Desulfobacterales</taxon>
        <taxon>Desulfosarcinaceae</taxon>
        <taxon>Desulfosarcina</taxon>
    </lineage>
</organism>
<dbReference type="InterPro" id="IPR002587">
    <property type="entry name" value="Myo-inos-1-P_Synthase"/>
</dbReference>
<dbReference type="Pfam" id="PF01658">
    <property type="entry name" value="Inos-1-P_synth"/>
    <property type="match status" value="1"/>
</dbReference>
<name>A0A5K7ZMG7_9BACT</name>
<dbReference type="KEGG" id="dwd:DSCW_47040"/>
<evidence type="ECO:0000256" key="1">
    <source>
        <dbReference type="ARBA" id="ARBA00010813"/>
    </source>
</evidence>
<dbReference type="OrthoDB" id="729130at2"/>
<accession>A0A5K7ZMG7</accession>
<dbReference type="InterPro" id="IPR036291">
    <property type="entry name" value="NAD(P)-bd_dom_sf"/>
</dbReference>
<dbReference type="GO" id="GO:0006021">
    <property type="term" value="P:inositol biosynthetic process"/>
    <property type="evidence" value="ECO:0007669"/>
    <property type="project" value="InterPro"/>
</dbReference>
<comment type="similarity">
    <text evidence="1">Belongs to the myo-inositol 1-phosphate synthase family.</text>
</comment>
<protein>
    <recommendedName>
        <fullName evidence="2">Myo-inositol-1-phosphate synthase GAPDH-like domain-containing protein</fullName>
    </recommendedName>
</protein>
<dbReference type="InterPro" id="IPR013021">
    <property type="entry name" value="Myo-inos-1-P_Synthase_GAPDH"/>
</dbReference>
<dbReference type="AlphaFoldDB" id="A0A5K7ZMG7"/>
<dbReference type="Proteomes" id="UP000427769">
    <property type="component" value="Chromosome"/>
</dbReference>
<dbReference type="PANTHER" id="PTHR11510">
    <property type="entry name" value="MYO-INOSITOL-1 PHOSPHATE SYNTHASE"/>
    <property type="match status" value="1"/>
</dbReference>
<dbReference type="RefSeq" id="WP_155306048.1">
    <property type="nucleotide sequence ID" value="NZ_AP021875.1"/>
</dbReference>
<evidence type="ECO:0000313" key="4">
    <source>
        <dbReference type="Proteomes" id="UP000427769"/>
    </source>
</evidence>
<dbReference type="EMBL" id="AP021875">
    <property type="protein sequence ID" value="BBO77287.1"/>
    <property type="molecule type" value="Genomic_DNA"/>
</dbReference>
<dbReference type="GO" id="GO:0004512">
    <property type="term" value="F:inositol-3-phosphate synthase activity"/>
    <property type="evidence" value="ECO:0007669"/>
    <property type="project" value="InterPro"/>
</dbReference>
<gene>
    <name evidence="3" type="ORF">DSCW_47040</name>
</gene>
<dbReference type="SUPFAM" id="SSF51735">
    <property type="entry name" value="NAD(P)-binding Rossmann-fold domains"/>
    <property type="match status" value="1"/>
</dbReference>
<proteinExistence type="inferred from homology"/>
<dbReference type="SUPFAM" id="SSF55347">
    <property type="entry name" value="Glyceraldehyde-3-phosphate dehydrogenase-like, C-terminal domain"/>
    <property type="match status" value="1"/>
</dbReference>
<keyword evidence="4" id="KW-1185">Reference proteome</keyword>
<dbReference type="GO" id="GO:0008654">
    <property type="term" value="P:phospholipid biosynthetic process"/>
    <property type="evidence" value="ECO:0007669"/>
    <property type="project" value="InterPro"/>
</dbReference>
<dbReference type="Gene3D" id="3.30.360.10">
    <property type="entry name" value="Dihydrodipicolinate Reductase, domain 2"/>
    <property type="match status" value="1"/>
</dbReference>
<dbReference type="Pfam" id="PF07994">
    <property type="entry name" value="NAD_binding_5"/>
    <property type="match status" value="1"/>
</dbReference>
<evidence type="ECO:0000313" key="3">
    <source>
        <dbReference type="EMBL" id="BBO77287.1"/>
    </source>
</evidence>
<reference evidence="3 4" key="1">
    <citation type="submission" date="2019-11" db="EMBL/GenBank/DDBJ databases">
        <title>Comparative genomics of hydrocarbon-degrading Desulfosarcina strains.</title>
        <authorList>
            <person name="Watanabe M."/>
            <person name="Kojima H."/>
            <person name="Fukui M."/>
        </authorList>
    </citation>
    <scope>NUCLEOTIDE SEQUENCE [LARGE SCALE GENOMIC DNA]</scope>
    <source>
        <strain evidence="3 4">PP31</strain>
    </source>
</reference>
<evidence type="ECO:0000259" key="2">
    <source>
        <dbReference type="Pfam" id="PF01658"/>
    </source>
</evidence>
<sequence length="394" mass="42129">MSMVRKLETHPELLLLVAGAKGAIGSTLAASIAAMQNDPQLILPGLTTGNRFAFMGDVPSVAMAGWDCSDETVSDAISRHGVLPEDVYRPHVDRLEEMTVFTAPAAKGSIGDQAKQIGDDIGRCRNRFPESRPVLINLLPAACDVAEPDRYPDLKALLAEDAEAVLPDLAYVAAAIDVGIPVVNFTPNSVELPVICSLANEKSVPIAGRDGKTGQTYFKVVLASALKARGLYVDGWYSLNILGNADGLNLMDPDNACGKLNNKTRLLDDILGYPVGERHGRSTHKVHIDYYPPRGDAKEAWDVIDIAGIFGLPMSLRLNLQGRDSILAAPMALDLARWAAALQAAGIGGPVSDLGFYFKKPVGGNVPLTFEEQLAALKNLEIRIETRINGAVKG</sequence>
<dbReference type="Gene3D" id="3.40.50.720">
    <property type="entry name" value="NAD(P)-binding Rossmann-like Domain"/>
    <property type="match status" value="1"/>
</dbReference>